<reference evidence="7" key="1">
    <citation type="submission" date="2021-04" db="EMBL/GenBank/DDBJ databases">
        <title>First draft genome resource for Brassicaceae pathogens Fusarium oxysporum f. sp. raphani and Fusarium oxysporum f. sp. rapae.</title>
        <authorList>
            <person name="Asai S."/>
        </authorList>
    </citation>
    <scope>NUCLEOTIDE SEQUENCE</scope>
    <source>
        <strain evidence="7">Tf1208</strain>
    </source>
</reference>
<dbReference type="Proteomes" id="UP000694050">
    <property type="component" value="Unassembled WGS sequence"/>
</dbReference>
<keyword evidence="4" id="KW-0256">Endoplasmic reticulum</keyword>
<dbReference type="GO" id="GO:0005739">
    <property type="term" value="C:mitochondrion"/>
    <property type="evidence" value="ECO:0007669"/>
    <property type="project" value="UniProtKB-SubCell"/>
</dbReference>
<comment type="subcellular location">
    <subcellularLocation>
        <location evidence="2">Endoplasmic reticulum</location>
    </subcellularLocation>
    <subcellularLocation>
        <location evidence="3">Membrane</location>
    </subcellularLocation>
    <subcellularLocation>
        <location evidence="1">Mitochondrion</location>
    </subcellularLocation>
</comment>
<dbReference type="GO" id="GO:0005783">
    <property type="term" value="C:endoplasmic reticulum"/>
    <property type="evidence" value="ECO:0007669"/>
    <property type="project" value="UniProtKB-SubCell"/>
</dbReference>
<organism evidence="7 8">
    <name type="scientific">Fusarium oxysporum f. sp. rapae</name>
    <dbReference type="NCBI Taxonomy" id="485398"/>
    <lineage>
        <taxon>Eukaryota</taxon>
        <taxon>Fungi</taxon>
        <taxon>Dikarya</taxon>
        <taxon>Ascomycota</taxon>
        <taxon>Pezizomycotina</taxon>
        <taxon>Sordariomycetes</taxon>
        <taxon>Hypocreomycetidae</taxon>
        <taxon>Hypocreales</taxon>
        <taxon>Nectriaceae</taxon>
        <taxon>Fusarium</taxon>
        <taxon>Fusarium oxysporum species complex</taxon>
    </lineage>
</organism>
<gene>
    <name evidence="7" type="ORF">Forpe1208_v012540</name>
</gene>
<evidence type="ECO:0000256" key="2">
    <source>
        <dbReference type="ARBA" id="ARBA00004240"/>
    </source>
</evidence>
<evidence type="ECO:0000313" key="7">
    <source>
        <dbReference type="EMBL" id="KAG7408388.1"/>
    </source>
</evidence>
<evidence type="ECO:0000256" key="5">
    <source>
        <dbReference type="ARBA" id="ARBA00023128"/>
    </source>
</evidence>
<dbReference type="PANTHER" id="PTHR48182:SF2">
    <property type="entry name" value="PROTEIN SERAC1"/>
    <property type="match status" value="1"/>
</dbReference>
<evidence type="ECO:0000256" key="1">
    <source>
        <dbReference type="ARBA" id="ARBA00004173"/>
    </source>
</evidence>
<evidence type="ECO:0000313" key="8">
    <source>
        <dbReference type="Proteomes" id="UP000694050"/>
    </source>
</evidence>
<dbReference type="AlphaFoldDB" id="A0A8J5NS24"/>
<proteinExistence type="predicted"/>
<dbReference type="EMBL" id="JAELUQ010000009">
    <property type="protein sequence ID" value="KAG7408388.1"/>
    <property type="molecule type" value="Genomic_DNA"/>
</dbReference>
<evidence type="ECO:0000256" key="6">
    <source>
        <dbReference type="ARBA" id="ARBA00023136"/>
    </source>
</evidence>
<accession>A0A8J5NS24</accession>
<name>A0A8J5NS24_FUSOX</name>
<dbReference type="GO" id="GO:0016020">
    <property type="term" value="C:membrane"/>
    <property type="evidence" value="ECO:0007669"/>
    <property type="project" value="UniProtKB-SubCell"/>
</dbReference>
<evidence type="ECO:0000256" key="4">
    <source>
        <dbReference type="ARBA" id="ARBA00022824"/>
    </source>
</evidence>
<keyword evidence="6" id="KW-0472">Membrane</keyword>
<sequence>MPADNVLIPIYTPLSPAATIDIVVVHGLNPLGNESHEEDVWTHKTTGTNWVRTLLPKTTPNARILAYQYNANIVFGSSIPGVTGQARNLLQCLKLKREPYPLRPIMWITHSLGGIIVKKALVIASREYQAYPMISAFTDSIFFIAVPHNGSQHASCGVLASRIARAFTFQPDNSYLTSLSPGSDYSKELNTRFQTLLPRYKFYTWIEGREVPYVGLIVPEDSAKLGLPAPHEVCRITERNHRNICQFSGENDLEWLELSAHISKAAFDATTSFNYSPALDRSKDLLEVKQYSALYTVDVLEAIDEAQSIAEAMNMFQNSTELLEKETRAGLASEAALSLAKLLLAVISPILHVLSLSPLTAALGSLLLSTILVGLPSKNELLEKARQGREAEETIMEVEDWAIDMLNGHQRAALLASYHLQQVIDRIELQGIHDEHALPLFKARLLQQELQTLVMRNTQNIHERLIEYQKAEQIVKRIQDVKKEVEGKNKKETYMHLAEEQYKTQEGGYCPEGCVIL</sequence>
<protein>
    <submittedName>
        <fullName evidence="7">Protein SERAC1</fullName>
    </submittedName>
</protein>
<dbReference type="InterPro" id="IPR052374">
    <property type="entry name" value="SERAC1"/>
</dbReference>
<dbReference type="PANTHER" id="PTHR48182">
    <property type="entry name" value="PROTEIN SERAC1"/>
    <property type="match status" value="1"/>
</dbReference>
<evidence type="ECO:0000256" key="3">
    <source>
        <dbReference type="ARBA" id="ARBA00004370"/>
    </source>
</evidence>
<keyword evidence="5" id="KW-0496">Mitochondrion</keyword>
<comment type="caution">
    <text evidence="7">The sequence shown here is derived from an EMBL/GenBank/DDBJ whole genome shotgun (WGS) entry which is preliminary data.</text>
</comment>